<dbReference type="Gene3D" id="1.10.600.10">
    <property type="entry name" value="Farnesyl Diphosphate Synthase"/>
    <property type="match status" value="1"/>
</dbReference>
<evidence type="ECO:0000313" key="8">
    <source>
        <dbReference type="Proteomes" id="UP000619293"/>
    </source>
</evidence>
<evidence type="ECO:0000256" key="4">
    <source>
        <dbReference type="ARBA" id="ARBA00022723"/>
    </source>
</evidence>
<dbReference type="GO" id="GO:0046872">
    <property type="term" value="F:metal ion binding"/>
    <property type="evidence" value="ECO:0007669"/>
    <property type="project" value="UniProtKB-KW"/>
</dbReference>
<evidence type="ECO:0000256" key="5">
    <source>
        <dbReference type="ARBA" id="ARBA00022842"/>
    </source>
</evidence>
<dbReference type="Proteomes" id="UP000619293">
    <property type="component" value="Unassembled WGS sequence"/>
</dbReference>
<accession>A0A8J3K6Q2</accession>
<keyword evidence="5" id="KW-0460">Magnesium</keyword>
<dbReference type="PANTHER" id="PTHR12001">
    <property type="entry name" value="GERANYLGERANYL PYROPHOSPHATE SYNTHASE"/>
    <property type="match status" value="1"/>
</dbReference>
<dbReference type="InterPro" id="IPR000092">
    <property type="entry name" value="Polyprenyl_synt"/>
</dbReference>
<dbReference type="GO" id="GO:0008299">
    <property type="term" value="P:isoprenoid biosynthetic process"/>
    <property type="evidence" value="ECO:0007669"/>
    <property type="project" value="InterPro"/>
</dbReference>
<organism evidence="7 8">
    <name type="scientific">Catellatospora chokoriensis</name>
    <dbReference type="NCBI Taxonomy" id="310353"/>
    <lineage>
        <taxon>Bacteria</taxon>
        <taxon>Bacillati</taxon>
        <taxon>Actinomycetota</taxon>
        <taxon>Actinomycetes</taxon>
        <taxon>Micromonosporales</taxon>
        <taxon>Micromonosporaceae</taxon>
        <taxon>Catellatospora</taxon>
    </lineage>
</organism>
<keyword evidence="4" id="KW-0479">Metal-binding</keyword>
<dbReference type="CDD" id="cd00685">
    <property type="entry name" value="Trans_IPPS_HT"/>
    <property type="match status" value="1"/>
</dbReference>
<name>A0A8J3K6Q2_9ACTN</name>
<dbReference type="InterPro" id="IPR033749">
    <property type="entry name" value="Polyprenyl_synt_CS"/>
</dbReference>
<dbReference type="Pfam" id="PF00348">
    <property type="entry name" value="polyprenyl_synt"/>
    <property type="match status" value="1"/>
</dbReference>
<dbReference type="AlphaFoldDB" id="A0A8J3K6Q2"/>
<gene>
    <name evidence="7" type="ORF">Cch02nite_70670</name>
</gene>
<dbReference type="PANTHER" id="PTHR12001:SF69">
    <property type="entry name" value="ALL TRANS-POLYPRENYL-DIPHOSPHATE SYNTHASE PDSS1"/>
    <property type="match status" value="1"/>
</dbReference>
<evidence type="ECO:0000256" key="2">
    <source>
        <dbReference type="ARBA" id="ARBA00006706"/>
    </source>
</evidence>
<dbReference type="PROSITE" id="PS00444">
    <property type="entry name" value="POLYPRENYL_SYNTHASE_2"/>
    <property type="match status" value="1"/>
</dbReference>
<dbReference type="GO" id="GO:0004659">
    <property type="term" value="F:prenyltransferase activity"/>
    <property type="evidence" value="ECO:0007669"/>
    <property type="project" value="InterPro"/>
</dbReference>
<sequence>MTVSPAIAAITLDPHSRQRVHDHLRTAAASDVAWLDEAVAGLLSRPAKQLRPALVHAAAACGDAPAGDDVARCAAAVELLHLSSLVHDDIMDGSPTRGGLAAVHATYGAAAALLVGDHLAAAGGRLAAEVSLDAAAQWQKAYRAMCGGQARELVGTHRLGTARDYRTVIAGKTAALFAAAGHVGARAAGLPPATAAALGRYGHHFGMLLQILDDLMDLLSTDLLWGKPVGQDLRNGVYTLAVIHAAASHGPELARPLSPDADAAALAAVAKAARTVGTGPVIAAAAHEARQARLALRVLPESAARQRLSEVPHQYLISVLSERPAPEHAHHVRPHLTRINETEVKVSYVIA</sequence>
<comment type="cofactor">
    <cofactor evidence="1">
        <name>Mg(2+)</name>
        <dbReference type="ChEBI" id="CHEBI:18420"/>
    </cofactor>
</comment>
<proteinExistence type="inferred from homology"/>
<dbReference type="SUPFAM" id="SSF48576">
    <property type="entry name" value="Terpenoid synthases"/>
    <property type="match status" value="1"/>
</dbReference>
<dbReference type="InterPro" id="IPR008949">
    <property type="entry name" value="Isoprenoid_synthase_dom_sf"/>
</dbReference>
<keyword evidence="8" id="KW-1185">Reference proteome</keyword>
<keyword evidence="3 6" id="KW-0808">Transferase</keyword>
<evidence type="ECO:0000256" key="6">
    <source>
        <dbReference type="RuleBase" id="RU004466"/>
    </source>
</evidence>
<dbReference type="RefSeq" id="WP_191837902.1">
    <property type="nucleotide sequence ID" value="NZ_BAAALB010000030.1"/>
</dbReference>
<comment type="caution">
    <text evidence="7">The sequence shown here is derived from an EMBL/GenBank/DDBJ whole genome shotgun (WGS) entry which is preliminary data.</text>
</comment>
<evidence type="ECO:0000256" key="3">
    <source>
        <dbReference type="ARBA" id="ARBA00022679"/>
    </source>
</evidence>
<reference evidence="7 8" key="1">
    <citation type="submission" date="2021-01" db="EMBL/GenBank/DDBJ databases">
        <title>Whole genome shotgun sequence of Catellatospora chokoriensis NBRC 107358.</title>
        <authorList>
            <person name="Komaki H."/>
            <person name="Tamura T."/>
        </authorList>
    </citation>
    <scope>NUCLEOTIDE SEQUENCE [LARGE SCALE GENOMIC DNA]</scope>
    <source>
        <strain evidence="7 8">NBRC 107358</strain>
    </source>
</reference>
<evidence type="ECO:0000256" key="1">
    <source>
        <dbReference type="ARBA" id="ARBA00001946"/>
    </source>
</evidence>
<evidence type="ECO:0000313" key="7">
    <source>
        <dbReference type="EMBL" id="GIF93623.1"/>
    </source>
</evidence>
<dbReference type="SFLD" id="SFLDS00005">
    <property type="entry name" value="Isoprenoid_Synthase_Type_I"/>
    <property type="match status" value="1"/>
</dbReference>
<dbReference type="EMBL" id="BONG01000068">
    <property type="protein sequence ID" value="GIF93623.1"/>
    <property type="molecule type" value="Genomic_DNA"/>
</dbReference>
<comment type="similarity">
    <text evidence="2 6">Belongs to the FPP/GGPP synthase family.</text>
</comment>
<protein>
    <submittedName>
        <fullName evidence="7">Geranylgeranyl pyrophosphate synthase</fullName>
    </submittedName>
</protein>